<comment type="caution">
    <text evidence="1">The sequence shown here is derived from an EMBL/GenBank/DDBJ whole genome shotgun (WGS) entry which is preliminary data.</text>
</comment>
<keyword evidence="2" id="KW-1185">Reference proteome</keyword>
<organism evidence="1 2">
    <name type="scientific">Aspergillus pseudoustus</name>
    <dbReference type="NCBI Taxonomy" id="1810923"/>
    <lineage>
        <taxon>Eukaryota</taxon>
        <taxon>Fungi</taxon>
        <taxon>Dikarya</taxon>
        <taxon>Ascomycota</taxon>
        <taxon>Pezizomycotina</taxon>
        <taxon>Eurotiomycetes</taxon>
        <taxon>Eurotiomycetidae</taxon>
        <taxon>Eurotiales</taxon>
        <taxon>Aspergillaceae</taxon>
        <taxon>Aspergillus</taxon>
        <taxon>Aspergillus subgen. Nidulantes</taxon>
    </lineage>
</organism>
<sequence length="119" mass="13516">MVSQGNSFASLQTVSLSAAQIPRKRTPDLGGLASVLVLRKSGTHWWGTRRLMIQSLSNKMGPFDKLTLFPVTVSNIGYYQASDISKFLPNVADKECLFRKREQMLMFRIRVWKYSVCGR</sequence>
<evidence type="ECO:0000313" key="2">
    <source>
        <dbReference type="Proteomes" id="UP001610446"/>
    </source>
</evidence>
<gene>
    <name evidence="1" type="ORF">BJY01DRAFT_226961</name>
</gene>
<reference evidence="1 2" key="1">
    <citation type="submission" date="2024-07" db="EMBL/GenBank/DDBJ databases">
        <title>Section-level genome sequencing and comparative genomics of Aspergillus sections Usti and Cavernicolus.</title>
        <authorList>
            <consortium name="Lawrence Berkeley National Laboratory"/>
            <person name="Nybo J.L."/>
            <person name="Vesth T.C."/>
            <person name="Theobald S."/>
            <person name="Frisvad J.C."/>
            <person name="Larsen T.O."/>
            <person name="Kjaerboelling I."/>
            <person name="Rothschild-Mancinelli K."/>
            <person name="Lyhne E.K."/>
            <person name="Kogle M.E."/>
            <person name="Barry K."/>
            <person name="Clum A."/>
            <person name="Na H."/>
            <person name="Ledsgaard L."/>
            <person name="Lin J."/>
            <person name="Lipzen A."/>
            <person name="Kuo A."/>
            <person name="Riley R."/>
            <person name="Mondo S."/>
            <person name="Labutti K."/>
            <person name="Haridas S."/>
            <person name="Pangalinan J."/>
            <person name="Salamov A.A."/>
            <person name="Simmons B.A."/>
            <person name="Magnuson J.K."/>
            <person name="Chen J."/>
            <person name="Drula E."/>
            <person name="Henrissat B."/>
            <person name="Wiebenga A."/>
            <person name="Lubbers R.J."/>
            <person name="Gomes A.C."/>
            <person name="Makela M.R."/>
            <person name="Stajich J."/>
            <person name="Grigoriev I.V."/>
            <person name="Mortensen U.H."/>
            <person name="De Vries R.P."/>
            <person name="Baker S.E."/>
            <person name="Andersen M.R."/>
        </authorList>
    </citation>
    <scope>NUCLEOTIDE SEQUENCE [LARGE SCALE GENOMIC DNA]</scope>
    <source>
        <strain evidence="1 2">CBS 123904</strain>
    </source>
</reference>
<accession>A0ABR4ISK6</accession>
<evidence type="ECO:0000313" key="1">
    <source>
        <dbReference type="EMBL" id="KAL2830740.1"/>
    </source>
</evidence>
<dbReference type="Proteomes" id="UP001610446">
    <property type="component" value="Unassembled WGS sequence"/>
</dbReference>
<dbReference type="EMBL" id="JBFXLU010000297">
    <property type="protein sequence ID" value="KAL2830740.1"/>
    <property type="molecule type" value="Genomic_DNA"/>
</dbReference>
<proteinExistence type="predicted"/>
<name>A0ABR4ISK6_9EURO</name>
<protein>
    <submittedName>
        <fullName evidence="1">Uncharacterized protein</fullName>
    </submittedName>
</protein>